<dbReference type="SUPFAM" id="SSF53474">
    <property type="entry name" value="alpha/beta-Hydrolases"/>
    <property type="match status" value="1"/>
</dbReference>
<dbReference type="OrthoDB" id="255603at2"/>
<dbReference type="EMBL" id="CP006842">
    <property type="protein sequence ID" value="AHW64714.1"/>
    <property type="molecule type" value="Genomic_DNA"/>
</dbReference>
<dbReference type="Pfam" id="PF20434">
    <property type="entry name" value="BD-FAE"/>
    <property type="match status" value="1"/>
</dbReference>
<accession>X5DTW5</accession>
<evidence type="ECO:0000313" key="5">
    <source>
        <dbReference type="Proteomes" id="UP000023703"/>
    </source>
</evidence>
<feature type="domain" description="BD-FAE-like" evidence="3">
    <location>
        <begin position="114"/>
        <end position="299"/>
    </location>
</feature>
<sequence length="354" mass="36990">MTSRTQGTIRTVAVLTTSILGTAVLAACGGDSEGSGGNDGNDGGRHTPITAADGLTIVEDAPDDETDEHFVERIVYPVGPDGSGKPNPEENWADLYLPTGAEEPAGAGDTELAEATVPLVVYIQGTGWNGGAHGASHVASDLASRGVAVINIEYRGVKEGAGWPKTFEDVAAALDYVPTIGEHYPQLRVGDATVVGHSAGGQLAAWAGSRGDLDDDEVGAQPTFTPTRVVSLAGPLDLIRAANTGDDNIVKAMQATPDERPEEYDSIDPIRNINPDVAVVAVHGTDDTVVPQGNSERFVDAAVDAGGSAELVLLKDEDHLSFLKQDSPHYTRVLDIIRQTATLPHDVLDGDQFD</sequence>
<dbReference type="PROSITE" id="PS51257">
    <property type="entry name" value="PROKAR_LIPOPROTEIN"/>
    <property type="match status" value="1"/>
</dbReference>
<dbReference type="Proteomes" id="UP000023703">
    <property type="component" value="Chromosome"/>
</dbReference>
<name>X5DTW5_9CORY</name>
<dbReference type="InterPro" id="IPR029058">
    <property type="entry name" value="AB_hydrolase_fold"/>
</dbReference>
<dbReference type="InterPro" id="IPR049492">
    <property type="entry name" value="BD-FAE-like_dom"/>
</dbReference>
<reference evidence="4 5" key="1">
    <citation type="journal article" date="2015" name="Int. J. Syst. Evol. Microbiol.">
        <title>Revisiting Corynebacterium glyciniphilum (ex Kubota et al., 1972) sp. nov., nom. rev., isolated from putrefied banana.</title>
        <authorList>
            <person name="Al-Dilaimi A."/>
            <person name="Bednarz H."/>
            <person name="Lomker A."/>
            <person name="Niehaus K."/>
            <person name="Kalinowski J."/>
            <person name="Ruckert C."/>
        </authorList>
    </citation>
    <scope>NUCLEOTIDE SEQUENCE [LARGE SCALE GENOMIC DNA]</scope>
    <source>
        <strain evidence="4">AJ 3170</strain>
    </source>
</reference>
<dbReference type="KEGG" id="cgy:CGLY_11345"/>
<evidence type="ECO:0000259" key="3">
    <source>
        <dbReference type="Pfam" id="PF20434"/>
    </source>
</evidence>
<dbReference type="AlphaFoldDB" id="X5DTW5"/>
<proteinExistence type="predicted"/>
<evidence type="ECO:0000256" key="1">
    <source>
        <dbReference type="ARBA" id="ARBA00022801"/>
    </source>
</evidence>
<evidence type="ECO:0000313" key="4">
    <source>
        <dbReference type="EMBL" id="AHW64714.1"/>
    </source>
</evidence>
<feature type="chain" id="PRO_5004955016" evidence="2">
    <location>
        <begin position="27"/>
        <end position="354"/>
    </location>
</feature>
<evidence type="ECO:0000256" key="2">
    <source>
        <dbReference type="SAM" id="SignalP"/>
    </source>
</evidence>
<dbReference type="InterPro" id="IPR050300">
    <property type="entry name" value="GDXG_lipolytic_enzyme"/>
</dbReference>
<keyword evidence="5" id="KW-1185">Reference proteome</keyword>
<dbReference type="HOGENOM" id="CLU_012494_10_0_11"/>
<organism evidence="4 5">
    <name type="scientific">Corynebacterium glyciniphilum AJ 3170</name>
    <dbReference type="NCBI Taxonomy" id="1404245"/>
    <lineage>
        <taxon>Bacteria</taxon>
        <taxon>Bacillati</taxon>
        <taxon>Actinomycetota</taxon>
        <taxon>Actinomycetes</taxon>
        <taxon>Mycobacteriales</taxon>
        <taxon>Corynebacteriaceae</taxon>
        <taxon>Corynebacterium</taxon>
    </lineage>
</organism>
<dbReference type="STRING" id="1404245.CGLY_11345"/>
<dbReference type="Gene3D" id="3.40.50.1820">
    <property type="entry name" value="alpha/beta hydrolase"/>
    <property type="match status" value="1"/>
</dbReference>
<gene>
    <name evidence="4" type="ORF">CGLY_11345</name>
</gene>
<dbReference type="RefSeq" id="WP_081803897.1">
    <property type="nucleotide sequence ID" value="NZ_CP006842.1"/>
</dbReference>
<keyword evidence="2" id="KW-0732">Signal</keyword>
<feature type="signal peptide" evidence="2">
    <location>
        <begin position="1"/>
        <end position="26"/>
    </location>
</feature>
<dbReference type="eggNOG" id="COG1506">
    <property type="taxonomic scope" value="Bacteria"/>
</dbReference>
<keyword evidence="1" id="KW-0378">Hydrolase</keyword>
<dbReference type="PANTHER" id="PTHR48081">
    <property type="entry name" value="AB HYDROLASE SUPERFAMILY PROTEIN C4A8.06C"/>
    <property type="match status" value="1"/>
</dbReference>
<dbReference type="GO" id="GO:0016787">
    <property type="term" value="F:hydrolase activity"/>
    <property type="evidence" value="ECO:0007669"/>
    <property type="project" value="UniProtKB-KW"/>
</dbReference>
<protein>
    <submittedName>
        <fullName evidence="4">Putative secreted esterase/lipase</fullName>
    </submittedName>
</protein>